<evidence type="ECO:0000313" key="1">
    <source>
        <dbReference type="EMBL" id="MDN5269481.1"/>
    </source>
</evidence>
<name>A0AAW7QJ55_STRVE</name>
<evidence type="ECO:0000313" key="2">
    <source>
        <dbReference type="Proteomes" id="UP001172310"/>
    </source>
</evidence>
<dbReference type="RefSeq" id="WP_227278770.1">
    <property type="nucleotide sequence ID" value="NZ_JAJDKS010000015.1"/>
</dbReference>
<protein>
    <submittedName>
        <fullName evidence="1">Uncharacterized protein</fullName>
    </submittedName>
</protein>
<organism evidence="1 2">
    <name type="scientific">Streptococcus vestibularis</name>
    <dbReference type="NCBI Taxonomy" id="1343"/>
    <lineage>
        <taxon>Bacteria</taxon>
        <taxon>Bacillati</taxon>
        <taxon>Bacillota</taxon>
        <taxon>Bacilli</taxon>
        <taxon>Lactobacillales</taxon>
        <taxon>Streptococcaceae</taxon>
        <taxon>Streptococcus</taxon>
    </lineage>
</organism>
<proteinExistence type="predicted"/>
<accession>A0AAW7QJ55</accession>
<dbReference type="AlphaFoldDB" id="A0AAW7QJ55"/>
<gene>
    <name evidence="1" type="ORF">QY913_04925</name>
</gene>
<reference evidence="1" key="1">
    <citation type="submission" date="2023-07" db="EMBL/GenBank/DDBJ databases">
        <title>SVep1, a Temperate Phage of Human Oral Commensal Streptococcus vestibularis.</title>
        <authorList>
            <person name="Wu M."/>
            <person name="Zhu Y."/>
            <person name="Li Y."/>
        </authorList>
    </citation>
    <scope>NUCLEOTIDE SEQUENCE</scope>
    <source>
        <strain evidence="1">SVE8</strain>
    </source>
</reference>
<dbReference type="Proteomes" id="UP001172310">
    <property type="component" value="Unassembled WGS sequence"/>
</dbReference>
<sequence>MNIIIVILISFMVSVLSSLITIKYVTETLAASWLHISIDSYRKAQEKYENLV</sequence>
<dbReference type="EMBL" id="JAUJGC010000022">
    <property type="protein sequence ID" value="MDN5269481.1"/>
    <property type="molecule type" value="Genomic_DNA"/>
</dbReference>
<comment type="caution">
    <text evidence="1">The sequence shown here is derived from an EMBL/GenBank/DDBJ whole genome shotgun (WGS) entry which is preliminary data.</text>
</comment>